<reference evidence="3" key="1">
    <citation type="submission" date="2022-11" db="UniProtKB">
        <authorList>
            <consortium name="WormBaseParasite"/>
        </authorList>
    </citation>
    <scope>IDENTIFICATION</scope>
</reference>
<evidence type="ECO:0000313" key="3">
    <source>
        <dbReference type="WBParaSite" id="nRc.2.0.1.t12420-RA"/>
    </source>
</evidence>
<evidence type="ECO:0000256" key="1">
    <source>
        <dbReference type="SAM" id="MobiDB-lite"/>
    </source>
</evidence>
<dbReference type="Proteomes" id="UP000887565">
    <property type="component" value="Unplaced"/>
</dbReference>
<proteinExistence type="predicted"/>
<dbReference type="WBParaSite" id="nRc.2.0.1.t12420-RA">
    <property type="protein sequence ID" value="nRc.2.0.1.t12420-RA"/>
    <property type="gene ID" value="nRc.2.0.1.g12420"/>
</dbReference>
<protein>
    <submittedName>
        <fullName evidence="3">Uncharacterized protein</fullName>
    </submittedName>
</protein>
<dbReference type="AlphaFoldDB" id="A0A915IE16"/>
<organism evidence="2 3">
    <name type="scientific">Romanomermis culicivorax</name>
    <name type="common">Nematode worm</name>
    <dbReference type="NCBI Taxonomy" id="13658"/>
    <lineage>
        <taxon>Eukaryota</taxon>
        <taxon>Metazoa</taxon>
        <taxon>Ecdysozoa</taxon>
        <taxon>Nematoda</taxon>
        <taxon>Enoplea</taxon>
        <taxon>Dorylaimia</taxon>
        <taxon>Mermithida</taxon>
        <taxon>Mermithoidea</taxon>
        <taxon>Mermithidae</taxon>
        <taxon>Romanomermis</taxon>
    </lineage>
</organism>
<keyword evidence="2" id="KW-1185">Reference proteome</keyword>
<accession>A0A915IE16</accession>
<evidence type="ECO:0000313" key="2">
    <source>
        <dbReference type="Proteomes" id="UP000887565"/>
    </source>
</evidence>
<sequence>MAGEISVDKEDSGSGVDMQRSTDNNGRGKQDMEAINDPQSWRDQPVIRVATTKVKRPGQYDDIFSQLDSAANKAKNQNHQLEIKYFSQL</sequence>
<feature type="region of interest" description="Disordered" evidence="1">
    <location>
        <begin position="1"/>
        <end position="43"/>
    </location>
</feature>
<feature type="compositionally biased region" description="Basic and acidic residues" evidence="1">
    <location>
        <begin position="1"/>
        <end position="12"/>
    </location>
</feature>
<name>A0A915IE16_ROMCU</name>